<name>G0PIZ1_CAEBE</name>
<evidence type="ECO:0000313" key="3">
    <source>
        <dbReference type="Proteomes" id="UP000008068"/>
    </source>
</evidence>
<dbReference type="InParanoid" id="G0PIZ1"/>
<accession>G0PIZ1</accession>
<protein>
    <submittedName>
        <fullName evidence="2">Uncharacterized protein</fullName>
    </submittedName>
</protein>
<gene>
    <name evidence="2" type="ORF">CAEBREN_23707</name>
</gene>
<evidence type="ECO:0000256" key="1">
    <source>
        <dbReference type="SAM" id="MobiDB-lite"/>
    </source>
</evidence>
<dbReference type="EMBL" id="GL380621">
    <property type="protein sequence ID" value="EGT58534.1"/>
    <property type="molecule type" value="Genomic_DNA"/>
</dbReference>
<reference evidence="3" key="1">
    <citation type="submission" date="2011-07" db="EMBL/GenBank/DDBJ databases">
        <authorList>
            <consortium name="Caenorhabditis brenneri Sequencing and Analysis Consortium"/>
            <person name="Wilson R.K."/>
        </authorList>
    </citation>
    <scope>NUCLEOTIDE SEQUENCE [LARGE SCALE GENOMIC DNA]</scope>
    <source>
        <strain evidence="3">PB2801</strain>
    </source>
</reference>
<dbReference type="AlphaFoldDB" id="G0PIZ1"/>
<keyword evidence="3" id="KW-1185">Reference proteome</keyword>
<dbReference type="Proteomes" id="UP000008068">
    <property type="component" value="Unassembled WGS sequence"/>
</dbReference>
<sequence length="48" mass="5809">MLRVHSSVEMGENRQTRRNQPNLHSRLPGHGATWQDWNRYLCRWMSSQ</sequence>
<evidence type="ECO:0000313" key="2">
    <source>
        <dbReference type="EMBL" id="EGT58534.1"/>
    </source>
</evidence>
<feature type="region of interest" description="Disordered" evidence="1">
    <location>
        <begin position="1"/>
        <end position="32"/>
    </location>
</feature>
<dbReference type="HOGENOM" id="CLU_3160424_0_0_1"/>
<proteinExistence type="predicted"/>
<organism evidence="3">
    <name type="scientific">Caenorhabditis brenneri</name>
    <name type="common">Nematode worm</name>
    <dbReference type="NCBI Taxonomy" id="135651"/>
    <lineage>
        <taxon>Eukaryota</taxon>
        <taxon>Metazoa</taxon>
        <taxon>Ecdysozoa</taxon>
        <taxon>Nematoda</taxon>
        <taxon>Chromadorea</taxon>
        <taxon>Rhabditida</taxon>
        <taxon>Rhabditina</taxon>
        <taxon>Rhabditomorpha</taxon>
        <taxon>Rhabditoidea</taxon>
        <taxon>Rhabditidae</taxon>
        <taxon>Peloderinae</taxon>
        <taxon>Caenorhabditis</taxon>
    </lineage>
</organism>